<feature type="compositionally biased region" description="Acidic residues" evidence="1">
    <location>
        <begin position="76"/>
        <end position="93"/>
    </location>
</feature>
<feature type="compositionally biased region" description="Basic and acidic residues" evidence="1">
    <location>
        <begin position="94"/>
        <end position="103"/>
    </location>
</feature>
<sequence length="227" mass="25727">MSDCPSESSSHYYASDAGEGSSYTGDWDAARRAMNQTMLEAGLLQEHEEDITETDLNFDFSIGSEDLAFDDFKDDAEEVRETGESLEEEEAPEEDNRGADEKQKARKRQIALEFEQRKKMLMDEIDRRTEACSSTKTKRLSMKDLKHQKQKLDKYDAEMEAQFTASLLSGATSSLPGTDATEPEEATSENKSKPWRITRRLCTCCQNTHHLPNWRPGIKAQTGTRPI</sequence>
<dbReference type="EMBL" id="MEKH01000009">
    <property type="protein sequence ID" value="ODO02858.1"/>
    <property type="molecule type" value="Genomic_DNA"/>
</dbReference>
<feature type="region of interest" description="Disordered" evidence="1">
    <location>
        <begin position="168"/>
        <end position="193"/>
    </location>
</feature>
<proteinExistence type="predicted"/>
<feature type="region of interest" description="Disordered" evidence="1">
    <location>
        <begin position="76"/>
        <end position="108"/>
    </location>
</feature>
<evidence type="ECO:0000313" key="2">
    <source>
        <dbReference type="EMBL" id="ODO02858.1"/>
    </source>
</evidence>
<gene>
    <name evidence="2" type="ORF">I350_05699</name>
</gene>
<name>A0A1E3JPR7_9TREE</name>
<feature type="compositionally biased region" description="Low complexity" evidence="1">
    <location>
        <begin position="168"/>
        <end position="178"/>
    </location>
</feature>
<dbReference type="AlphaFoldDB" id="A0A1E3JPR7"/>
<comment type="caution">
    <text evidence="2">The sequence shown here is derived from an EMBL/GenBank/DDBJ whole genome shotgun (WGS) entry which is preliminary data.</text>
</comment>
<evidence type="ECO:0000313" key="3">
    <source>
        <dbReference type="Proteomes" id="UP000095149"/>
    </source>
</evidence>
<protein>
    <submittedName>
        <fullName evidence="2">Uncharacterized protein</fullName>
    </submittedName>
</protein>
<feature type="compositionally biased region" description="Polar residues" evidence="1">
    <location>
        <begin position="1"/>
        <end position="12"/>
    </location>
</feature>
<dbReference type="Proteomes" id="UP000095149">
    <property type="component" value="Unassembled WGS sequence"/>
</dbReference>
<reference evidence="2 3" key="1">
    <citation type="submission" date="2016-06" db="EMBL/GenBank/DDBJ databases">
        <title>Evolution of pathogenesis and genome organization in the Tremellales.</title>
        <authorList>
            <person name="Cuomo C."/>
            <person name="Litvintseva A."/>
            <person name="Heitman J."/>
            <person name="Chen Y."/>
            <person name="Sun S."/>
            <person name="Springer D."/>
            <person name="Dromer F."/>
            <person name="Young S."/>
            <person name="Zeng Q."/>
            <person name="Chapman S."/>
            <person name="Gujja S."/>
            <person name="Saif S."/>
            <person name="Birren B."/>
        </authorList>
    </citation>
    <scope>NUCLEOTIDE SEQUENCE [LARGE SCALE GENOMIC DNA]</scope>
    <source>
        <strain evidence="2 3">CBS 6273</strain>
    </source>
</reference>
<evidence type="ECO:0000256" key="1">
    <source>
        <dbReference type="SAM" id="MobiDB-lite"/>
    </source>
</evidence>
<feature type="region of interest" description="Disordered" evidence="1">
    <location>
        <begin position="125"/>
        <end position="146"/>
    </location>
</feature>
<accession>A0A1E3JPR7</accession>
<feature type="region of interest" description="Disordered" evidence="1">
    <location>
        <begin position="1"/>
        <end position="25"/>
    </location>
</feature>
<organism evidence="2 3">
    <name type="scientific">Cryptococcus amylolentus CBS 6273</name>
    <dbReference type="NCBI Taxonomy" id="1296118"/>
    <lineage>
        <taxon>Eukaryota</taxon>
        <taxon>Fungi</taxon>
        <taxon>Dikarya</taxon>
        <taxon>Basidiomycota</taxon>
        <taxon>Agaricomycotina</taxon>
        <taxon>Tremellomycetes</taxon>
        <taxon>Tremellales</taxon>
        <taxon>Cryptococcaceae</taxon>
        <taxon>Cryptococcus</taxon>
    </lineage>
</organism>